<gene>
    <name evidence="1" type="ORF">C6T65_08800</name>
</gene>
<dbReference type="EMBL" id="PVHK01000052">
    <property type="protein sequence ID" value="PRH42937.1"/>
    <property type="molecule type" value="Genomic_DNA"/>
</dbReference>
<evidence type="ECO:0000313" key="2">
    <source>
        <dbReference type="Proteomes" id="UP000237632"/>
    </source>
</evidence>
<dbReference type="RefSeq" id="WP_060081143.1">
    <property type="nucleotide sequence ID" value="NZ_LPCS01000026.1"/>
</dbReference>
<dbReference type="AlphaFoldDB" id="A0AA44Y3M2"/>
<proteinExistence type="predicted"/>
<comment type="caution">
    <text evidence="1">The sequence shown here is derived from an EMBL/GenBank/DDBJ whole genome shotgun (WGS) entry which is preliminary data.</text>
</comment>
<dbReference type="NCBIfam" id="NF041064">
    <property type="entry name" value="DpdG"/>
    <property type="match status" value="1"/>
</dbReference>
<name>A0AA44Y3M2_BURVI</name>
<sequence length="298" mass="33048">MSLLNIASDGLPNVLVQLHAAVLRSRKPIPKDELLDTVAPPLVVGDDGDKARQTLLRWTQLDLFREHGGAIDVVKRPDDRLRTPQDFLVFTRRVACARVLAAENNPDFWAPQGTLAADLTRGLAWMLAQDVYRTGFDVIEERESQQITDPDRWLLRNGTRRPGLQFWSRFLGFSRQPYADIDPTVAVRDVLPQVLAEGEDIPAVQFVDRLAGVLPVIDEGVWQKEMLAAVDTNVLGRLRQGQLSTALSRALLNLRQAGDILLQPRSDLGSSITLTGASGARNDLTFHWIARPKAGAAR</sequence>
<evidence type="ECO:0000313" key="1">
    <source>
        <dbReference type="EMBL" id="PRH42937.1"/>
    </source>
</evidence>
<dbReference type="Proteomes" id="UP000237632">
    <property type="component" value="Unassembled WGS sequence"/>
</dbReference>
<protein>
    <submittedName>
        <fullName evidence="1">Uncharacterized protein</fullName>
    </submittedName>
</protein>
<organism evidence="1 2">
    <name type="scientific">Burkholderia vietnamiensis</name>
    <dbReference type="NCBI Taxonomy" id="60552"/>
    <lineage>
        <taxon>Bacteria</taxon>
        <taxon>Pseudomonadati</taxon>
        <taxon>Pseudomonadota</taxon>
        <taxon>Betaproteobacteria</taxon>
        <taxon>Burkholderiales</taxon>
        <taxon>Burkholderiaceae</taxon>
        <taxon>Burkholderia</taxon>
        <taxon>Burkholderia cepacia complex</taxon>
    </lineage>
</organism>
<accession>A0AA44Y3M2</accession>
<dbReference type="InterPro" id="IPR049812">
    <property type="entry name" value="DpdG-like"/>
</dbReference>
<reference evidence="1 2" key="1">
    <citation type="submission" date="2018-03" db="EMBL/GenBank/DDBJ databases">
        <authorList>
            <person name="Nguyen K."/>
            <person name="Fouts D."/>
            <person name="Sutton G."/>
        </authorList>
    </citation>
    <scope>NUCLEOTIDE SEQUENCE [LARGE SCALE GENOMIC DNA]</scope>
    <source>
        <strain evidence="1 2">AU3578</strain>
    </source>
</reference>